<comment type="caution">
    <text evidence="1">The sequence shown here is derived from an EMBL/GenBank/DDBJ whole genome shotgun (WGS) entry which is preliminary data.</text>
</comment>
<evidence type="ECO:0000313" key="1">
    <source>
        <dbReference type="EMBL" id="EFB91946.1"/>
    </source>
</evidence>
<accession>A0ABP2HXR5</accession>
<gene>
    <name evidence="1" type="ORF">HMPREF7215_1082</name>
</gene>
<dbReference type="EMBL" id="ADFP01000010">
    <property type="protein sequence ID" value="EFB91946.1"/>
    <property type="molecule type" value="Genomic_DNA"/>
</dbReference>
<dbReference type="Proteomes" id="UP000006462">
    <property type="component" value="Unassembled WGS sequence"/>
</dbReference>
<reference evidence="1 2" key="1">
    <citation type="submission" date="2009-12" db="EMBL/GenBank/DDBJ databases">
        <authorList>
            <person name="Shrivastava S."/>
            <person name="Madupu R."/>
            <person name="Durkin A.S."/>
            <person name="Torralba M."/>
            <person name="Methe B."/>
            <person name="Sutton G.G."/>
            <person name="Strausberg R.L."/>
            <person name="Nelson K.E."/>
        </authorList>
    </citation>
    <scope>NUCLEOTIDE SEQUENCE [LARGE SCALE GENOMIC DNA]</scope>
    <source>
        <strain evidence="1 2">W5455</strain>
    </source>
</reference>
<evidence type="ECO:0000313" key="2">
    <source>
        <dbReference type="Proteomes" id="UP000006462"/>
    </source>
</evidence>
<sequence>MINHVEYRFDLFWLTMIYLKQKQCSIMDIKNQVDNLL</sequence>
<protein>
    <submittedName>
        <fullName evidence="1">Uncharacterized protein</fullName>
    </submittedName>
</protein>
<name>A0ABP2HXR5_9BACT</name>
<proteinExistence type="predicted"/>
<keyword evidence="2" id="KW-1185">Reference proteome</keyword>
<organism evidence="1 2">
    <name type="scientific">Pyramidobacter piscolens W5455</name>
    <dbReference type="NCBI Taxonomy" id="352165"/>
    <lineage>
        <taxon>Bacteria</taxon>
        <taxon>Thermotogati</taxon>
        <taxon>Synergistota</taxon>
        <taxon>Synergistia</taxon>
        <taxon>Synergistales</taxon>
        <taxon>Dethiosulfovibrionaceae</taxon>
        <taxon>Pyramidobacter</taxon>
    </lineage>
</organism>